<dbReference type="GO" id="GO:0004563">
    <property type="term" value="F:beta-N-acetylhexosaminidase activity"/>
    <property type="evidence" value="ECO:0007669"/>
    <property type="project" value="UniProtKB-EC"/>
</dbReference>
<dbReference type="InterPro" id="IPR025705">
    <property type="entry name" value="Beta_hexosaminidase_sua/sub"/>
</dbReference>
<name>E8MZN7_ANATU</name>
<dbReference type="SUPFAM" id="SSF51445">
    <property type="entry name" value="(Trans)glycosidases"/>
    <property type="match status" value="1"/>
</dbReference>
<keyword evidence="10" id="KW-1185">Reference proteome</keyword>
<dbReference type="PANTHER" id="PTHR22600:SF57">
    <property type="entry name" value="BETA-N-ACETYLHEXOSAMINIDASE"/>
    <property type="match status" value="1"/>
</dbReference>
<evidence type="ECO:0000256" key="5">
    <source>
        <dbReference type="ARBA" id="ARBA00023295"/>
    </source>
</evidence>
<proteinExistence type="inferred from homology"/>
<comment type="catalytic activity">
    <reaction evidence="1">
        <text>Hydrolysis of terminal non-reducing N-acetyl-D-hexosamine residues in N-acetyl-beta-D-hexosaminides.</text>
        <dbReference type="EC" id="3.2.1.52"/>
    </reaction>
</comment>
<evidence type="ECO:0000313" key="9">
    <source>
        <dbReference type="EMBL" id="BAJ64585.1"/>
    </source>
</evidence>
<dbReference type="GO" id="GO:0016020">
    <property type="term" value="C:membrane"/>
    <property type="evidence" value="ECO:0007669"/>
    <property type="project" value="TreeGrafter"/>
</dbReference>
<dbReference type="InterPro" id="IPR015882">
    <property type="entry name" value="HEX_bac_N"/>
</dbReference>
<dbReference type="PANTHER" id="PTHR22600">
    <property type="entry name" value="BETA-HEXOSAMINIDASE"/>
    <property type="match status" value="1"/>
</dbReference>
<dbReference type="Proteomes" id="UP000008922">
    <property type="component" value="Chromosome"/>
</dbReference>
<dbReference type="RefSeq" id="WP_013560940.1">
    <property type="nucleotide sequence ID" value="NC_014960.1"/>
</dbReference>
<dbReference type="GO" id="GO:0030203">
    <property type="term" value="P:glycosaminoglycan metabolic process"/>
    <property type="evidence" value="ECO:0007669"/>
    <property type="project" value="TreeGrafter"/>
</dbReference>
<dbReference type="EC" id="3.2.1.52" evidence="3"/>
<dbReference type="SUPFAM" id="SSF55545">
    <property type="entry name" value="beta-N-acetylhexosaminidase-like domain"/>
    <property type="match status" value="1"/>
</dbReference>
<dbReference type="EMBL" id="AP012029">
    <property type="protein sequence ID" value="BAJ64585.1"/>
    <property type="molecule type" value="Genomic_DNA"/>
</dbReference>
<dbReference type="PRINTS" id="PR00738">
    <property type="entry name" value="GLHYDRLASE20"/>
</dbReference>
<evidence type="ECO:0000256" key="4">
    <source>
        <dbReference type="ARBA" id="ARBA00022801"/>
    </source>
</evidence>
<dbReference type="CDD" id="cd06563">
    <property type="entry name" value="GH20_chitobiase-like"/>
    <property type="match status" value="1"/>
</dbReference>
<dbReference type="InParanoid" id="E8MZN7"/>
<dbReference type="Pfam" id="PF00728">
    <property type="entry name" value="Glyco_hydro_20"/>
    <property type="match status" value="1"/>
</dbReference>
<keyword evidence="5 9" id="KW-0326">Glycosidase</keyword>
<dbReference type="KEGG" id="atm:ANT_25590"/>
<dbReference type="InterPro" id="IPR015883">
    <property type="entry name" value="Glyco_hydro_20_cat"/>
</dbReference>
<dbReference type="GO" id="GO:0005975">
    <property type="term" value="P:carbohydrate metabolic process"/>
    <property type="evidence" value="ECO:0007669"/>
    <property type="project" value="InterPro"/>
</dbReference>
<keyword evidence="4 9" id="KW-0378">Hydrolase</keyword>
<comment type="similarity">
    <text evidence="2">Belongs to the glycosyl hydrolase 20 family.</text>
</comment>
<dbReference type="InterPro" id="IPR017853">
    <property type="entry name" value="GH"/>
</dbReference>
<dbReference type="STRING" id="926569.ANT_25590"/>
<accession>E8MZN7</accession>
<feature type="active site" description="Proton donor" evidence="6">
    <location>
        <position position="308"/>
    </location>
</feature>
<evidence type="ECO:0000256" key="2">
    <source>
        <dbReference type="ARBA" id="ARBA00006285"/>
    </source>
</evidence>
<dbReference type="PIRSF" id="PIRSF001093">
    <property type="entry name" value="B-hxosamndse_ab_euk"/>
    <property type="match status" value="1"/>
</dbReference>
<gene>
    <name evidence="9" type="ordered locus">ANT_25590</name>
</gene>
<sequence>MKVFHIIPQPAFMSLQPGEFQFTAETALVAGAGTEEVTALAHLQLAQAGLDLPLGEEGAQGKVIFELVPDLNLPNSEGYSLKITPEEIRIRAQETAGLFYGLQTLRQMLLISPQDFRLPCVDIEDYPRFRWRGAMLDVCRHFMPKSFVMKFIDLLALHKLNTFHWHLTDDQGWRIEIKRYPRLTEVGSKRKETLIGRPSWTDPNEDRFDGIPHGGFYTQEEIREVVEYARQRFVNIVPEIEMPGHSTAAIAAYPELGNTGRQIEVATRWGIFEDIFNVEESTFRFLQNVLDEVMELFPSPFIHIGGDEVPKQQWRESPRVQQRMRELGIDSEEELQSYFTRRMDAFLFARGRRMIGWDEILEGGLAPGAAVMSWRGEAGGIAAAQAGHEVVMAPNTYTYLDYYQGPPEREPLAIGGFVPLEKVYSYEPIPAELPAEKAHFILGAQAQLWTEYMPTPEHVEYMAFPRLCALSEVVWSRPDQKDFEGFKERLRSHVARLERLGVNYHPLDE</sequence>
<organism evidence="9 10">
    <name type="scientific">Anaerolinea thermophila (strain DSM 14523 / JCM 11388 / NBRC 100420 / UNI-1)</name>
    <dbReference type="NCBI Taxonomy" id="926569"/>
    <lineage>
        <taxon>Bacteria</taxon>
        <taxon>Bacillati</taxon>
        <taxon>Chloroflexota</taxon>
        <taxon>Anaerolineae</taxon>
        <taxon>Anaerolineales</taxon>
        <taxon>Anaerolineaceae</taxon>
        <taxon>Anaerolinea</taxon>
    </lineage>
</organism>
<dbReference type="AlphaFoldDB" id="E8MZN7"/>
<reference evidence="9 10" key="1">
    <citation type="submission" date="2010-12" db="EMBL/GenBank/DDBJ databases">
        <title>Whole genome sequence of Anaerolinea thermophila UNI-1.</title>
        <authorList>
            <person name="Narita-Yamada S."/>
            <person name="Kishi E."/>
            <person name="Watanabe Y."/>
            <person name="Takasaki K."/>
            <person name="Ankai A."/>
            <person name="Oguchi A."/>
            <person name="Fukui S."/>
            <person name="Takahashi M."/>
            <person name="Yashiro I."/>
            <person name="Hosoyama A."/>
            <person name="Sekiguchi Y."/>
            <person name="Hanada S."/>
            <person name="Fujita N."/>
        </authorList>
    </citation>
    <scope>NUCLEOTIDE SEQUENCE [LARGE SCALE GENOMIC DNA]</scope>
    <source>
        <strain evidence="10">DSM 14523 / JCM 11388 / NBRC 100420 / UNI-1</strain>
    </source>
</reference>
<evidence type="ECO:0000256" key="1">
    <source>
        <dbReference type="ARBA" id="ARBA00001231"/>
    </source>
</evidence>
<dbReference type="Gene3D" id="3.30.379.10">
    <property type="entry name" value="Chitobiase/beta-hexosaminidase domain 2-like"/>
    <property type="match status" value="1"/>
</dbReference>
<feature type="domain" description="Beta-hexosaminidase bacterial type N-terminal" evidence="8">
    <location>
        <begin position="5"/>
        <end position="126"/>
    </location>
</feature>
<protein>
    <recommendedName>
        <fullName evidence="3">beta-N-acetylhexosaminidase</fullName>
        <ecNumber evidence="3">3.2.1.52</ecNumber>
    </recommendedName>
</protein>
<feature type="domain" description="Glycoside hydrolase family 20 catalytic" evidence="7">
    <location>
        <begin position="129"/>
        <end position="477"/>
    </location>
</feature>
<dbReference type="OrthoDB" id="9763537at2"/>
<evidence type="ECO:0000259" key="8">
    <source>
        <dbReference type="Pfam" id="PF02838"/>
    </source>
</evidence>
<evidence type="ECO:0000313" key="10">
    <source>
        <dbReference type="Proteomes" id="UP000008922"/>
    </source>
</evidence>
<evidence type="ECO:0000256" key="6">
    <source>
        <dbReference type="PIRSR" id="PIRSR625705-1"/>
    </source>
</evidence>
<evidence type="ECO:0000259" key="7">
    <source>
        <dbReference type="Pfam" id="PF00728"/>
    </source>
</evidence>
<dbReference type="Gene3D" id="3.20.20.80">
    <property type="entry name" value="Glycosidases"/>
    <property type="match status" value="1"/>
</dbReference>
<evidence type="ECO:0000256" key="3">
    <source>
        <dbReference type="ARBA" id="ARBA00012663"/>
    </source>
</evidence>
<dbReference type="InterPro" id="IPR029018">
    <property type="entry name" value="Hex-like_dom2"/>
</dbReference>
<dbReference type="Pfam" id="PF02838">
    <property type="entry name" value="Glyco_hydro_20b"/>
    <property type="match status" value="1"/>
</dbReference>
<dbReference type="eggNOG" id="COG3525">
    <property type="taxonomic scope" value="Bacteria"/>
</dbReference>
<dbReference type="HOGENOM" id="CLU_007082_5_1_0"/>